<name>A0ABU2BTM3_9ACTN</name>
<evidence type="ECO:0000256" key="1">
    <source>
        <dbReference type="SAM" id="MobiDB-lite"/>
    </source>
</evidence>
<comment type="caution">
    <text evidence="2">The sequence shown here is derived from an EMBL/GenBank/DDBJ whole genome shotgun (WGS) entry which is preliminary data.</text>
</comment>
<sequence length="327" mass="36098">MASLLSRERGPLVPVTDPIYHYTSSGGMIGALRARRLWASQATSMNDHAEILQGWKLITEVIDDLLSAHPGDGTLTWLRDWARDPLDKVRHVCILCASLRGDDANQWRLYGGASRGYAIELDPSAPLAAIADGGRPPAASPHPERIEIDFDVVFVAPWLRVVYDPREVQLAVTDLWRAMTTATPPPPDPTLSSAEQEQEHDVWRSELQAVAISDLATLAHLVKTDGFSGEHEVRTVVTHLLGADYMKYRPTDSGIVAYRELGRSPDGHDLSHPYFPERASNSSLQLPVRSVRLGPLAPDGHEETVEDFLATVDLEGIRVMRSTVPLR</sequence>
<dbReference type="Proteomes" id="UP001183648">
    <property type="component" value="Unassembled WGS sequence"/>
</dbReference>
<proteinExistence type="predicted"/>
<evidence type="ECO:0000313" key="2">
    <source>
        <dbReference type="EMBL" id="MDR7361379.1"/>
    </source>
</evidence>
<evidence type="ECO:0000313" key="3">
    <source>
        <dbReference type="Proteomes" id="UP001183648"/>
    </source>
</evidence>
<organism evidence="2 3">
    <name type="scientific">Nocardioides marmoribigeumensis</name>
    <dbReference type="NCBI Taxonomy" id="433649"/>
    <lineage>
        <taxon>Bacteria</taxon>
        <taxon>Bacillati</taxon>
        <taxon>Actinomycetota</taxon>
        <taxon>Actinomycetes</taxon>
        <taxon>Propionibacteriales</taxon>
        <taxon>Nocardioidaceae</taxon>
        <taxon>Nocardioides</taxon>
    </lineage>
</organism>
<dbReference type="EMBL" id="JAVDYG010000001">
    <property type="protein sequence ID" value="MDR7361379.1"/>
    <property type="molecule type" value="Genomic_DNA"/>
</dbReference>
<gene>
    <name evidence="2" type="ORF">J2S63_000932</name>
</gene>
<evidence type="ECO:0008006" key="4">
    <source>
        <dbReference type="Google" id="ProtNLM"/>
    </source>
</evidence>
<dbReference type="RefSeq" id="WP_310299273.1">
    <property type="nucleotide sequence ID" value="NZ_BAAAPS010000007.1"/>
</dbReference>
<protein>
    <recommendedName>
        <fullName evidence="4">DUF2971 domain-containing protein</fullName>
    </recommendedName>
</protein>
<keyword evidence="3" id="KW-1185">Reference proteome</keyword>
<reference evidence="2 3" key="1">
    <citation type="submission" date="2023-07" db="EMBL/GenBank/DDBJ databases">
        <title>Sequencing the genomes of 1000 actinobacteria strains.</title>
        <authorList>
            <person name="Klenk H.-P."/>
        </authorList>
    </citation>
    <scope>NUCLEOTIDE SEQUENCE [LARGE SCALE GENOMIC DNA]</scope>
    <source>
        <strain evidence="2 3">DSM 19426</strain>
    </source>
</reference>
<feature type="region of interest" description="Disordered" evidence="1">
    <location>
        <begin position="180"/>
        <end position="200"/>
    </location>
</feature>
<accession>A0ABU2BTM3</accession>